<reference evidence="2" key="1">
    <citation type="submission" date="2014-09" db="EMBL/GenBank/DDBJ databases">
        <authorList>
            <person name="Mudge J."/>
            <person name="Ramaraj T."/>
            <person name="Lindquist I.E."/>
            <person name="Bharti A.K."/>
            <person name="Sundararajan A."/>
            <person name="Cameron C.T."/>
            <person name="Woodward J.E."/>
            <person name="May G.D."/>
            <person name="Brubaker C."/>
            <person name="Broadhvest J."/>
            <person name="Wilkins T.A."/>
        </authorList>
    </citation>
    <scope>NUCLEOTIDE SEQUENCE</scope>
    <source>
        <strain evidence="2">cv. AKA8401</strain>
    </source>
</reference>
<sequence length="60" mass="7128">MTDDGGLCHLLQKNLNTRLVKYFFSHLVLCFSNFYLKFHSWISLLLRSFLVIIEVKICTF</sequence>
<dbReference type="Proteomes" id="UP000032142">
    <property type="component" value="Unassembled WGS sequence"/>
</dbReference>
<gene>
    <name evidence="1" type="ORF">F383_25753</name>
</gene>
<proteinExistence type="predicted"/>
<keyword evidence="2" id="KW-1185">Reference proteome</keyword>
<evidence type="ECO:0000313" key="2">
    <source>
        <dbReference type="Proteomes" id="UP000032142"/>
    </source>
</evidence>
<protein>
    <submittedName>
        <fullName evidence="1">Uncharacterized protein</fullName>
    </submittedName>
</protein>
<evidence type="ECO:0000313" key="1">
    <source>
        <dbReference type="EMBL" id="KHG02899.1"/>
    </source>
</evidence>
<dbReference type="AlphaFoldDB" id="A0A0B0MTT1"/>
<dbReference type="EMBL" id="JRRC01307194">
    <property type="protein sequence ID" value="KHG02899.1"/>
    <property type="molecule type" value="Genomic_DNA"/>
</dbReference>
<accession>A0A0B0MTT1</accession>
<organism evidence="1 2">
    <name type="scientific">Gossypium arboreum</name>
    <name type="common">Tree cotton</name>
    <name type="synonym">Gossypium nanking</name>
    <dbReference type="NCBI Taxonomy" id="29729"/>
    <lineage>
        <taxon>Eukaryota</taxon>
        <taxon>Viridiplantae</taxon>
        <taxon>Streptophyta</taxon>
        <taxon>Embryophyta</taxon>
        <taxon>Tracheophyta</taxon>
        <taxon>Spermatophyta</taxon>
        <taxon>Magnoliopsida</taxon>
        <taxon>eudicotyledons</taxon>
        <taxon>Gunneridae</taxon>
        <taxon>Pentapetalae</taxon>
        <taxon>rosids</taxon>
        <taxon>malvids</taxon>
        <taxon>Malvales</taxon>
        <taxon>Malvaceae</taxon>
        <taxon>Malvoideae</taxon>
        <taxon>Gossypium</taxon>
    </lineage>
</organism>
<name>A0A0B0MTT1_GOSAR</name>
<comment type="caution">
    <text evidence="1">The sequence shown here is derived from an EMBL/GenBank/DDBJ whole genome shotgun (WGS) entry which is preliminary data.</text>
</comment>